<evidence type="ECO:0000313" key="3">
    <source>
        <dbReference type="Proteomes" id="UP001325680"/>
    </source>
</evidence>
<evidence type="ECO:0008006" key="4">
    <source>
        <dbReference type="Google" id="ProtNLM"/>
    </source>
</evidence>
<evidence type="ECO:0000256" key="1">
    <source>
        <dbReference type="SAM" id="SignalP"/>
    </source>
</evidence>
<dbReference type="RefSeq" id="WP_114792063.1">
    <property type="nucleotide sequence ID" value="NZ_CP139960.1"/>
</dbReference>
<keyword evidence="1" id="KW-0732">Signal</keyword>
<protein>
    <recommendedName>
        <fullName evidence="4">DUF4919 domain-containing protein</fullName>
    </recommendedName>
</protein>
<feature type="chain" id="PRO_5045230575" description="DUF4919 domain-containing protein" evidence="1">
    <location>
        <begin position="21"/>
        <end position="214"/>
    </location>
</feature>
<dbReference type="EMBL" id="CP139960">
    <property type="protein sequence ID" value="WQD40365.1"/>
    <property type="molecule type" value="Genomic_DNA"/>
</dbReference>
<organism evidence="2 3">
    <name type="scientific">Niabella yanshanensis</name>
    <dbReference type="NCBI Taxonomy" id="577386"/>
    <lineage>
        <taxon>Bacteria</taxon>
        <taxon>Pseudomonadati</taxon>
        <taxon>Bacteroidota</taxon>
        <taxon>Chitinophagia</taxon>
        <taxon>Chitinophagales</taxon>
        <taxon>Chitinophagaceae</taxon>
        <taxon>Niabella</taxon>
    </lineage>
</organism>
<feature type="signal peptide" evidence="1">
    <location>
        <begin position="1"/>
        <end position="20"/>
    </location>
</feature>
<proteinExistence type="predicted"/>
<name>A0ABZ0WCT6_9BACT</name>
<gene>
    <name evidence="2" type="ORF">U0035_09430</name>
</gene>
<accession>A0ABZ0WCT6</accession>
<reference evidence="2 3" key="1">
    <citation type="submission" date="2023-12" db="EMBL/GenBank/DDBJ databases">
        <title>Genome sequencing and assembly of bacterial species from a model synthetic community.</title>
        <authorList>
            <person name="Hogle S.L."/>
        </authorList>
    </citation>
    <scope>NUCLEOTIDE SEQUENCE [LARGE SCALE GENOMIC DNA]</scope>
    <source>
        <strain evidence="2 3">HAMBI_3031</strain>
    </source>
</reference>
<sequence length="214" mass="25170">MLKYFFAIAIFVLPVSFIQAQSNFTRTVKEYYRVNPFQGNFSSFVEALTTDPSLLKKEIYRQTDTTGYFVKGEYDVFNPYSINANKVDMLFYENVYKSKNRVLFSFYTYQLTTYFPDTELARRAVAKDYKKLVKKIRKDMYDTQRQSLKGYNNIEDGEITTFNDSGSTLEPVVVSWQTLAKTKQLGLTIILRLEQDNNYAYPINHKNRIAYGRY</sequence>
<evidence type="ECO:0000313" key="2">
    <source>
        <dbReference type="EMBL" id="WQD40365.1"/>
    </source>
</evidence>
<keyword evidence="3" id="KW-1185">Reference proteome</keyword>
<dbReference type="Proteomes" id="UP001325680">
    <property type="component" value="Chromosome"/>
</dbReference>